<feature type="transmembrane region" description="Helical" evidence="16">
    <location>
        <begin position="98"/>
        <end position="125"/>
    </location>
</feature>
<evidence type="ECO:0000256" key="13">
    <source>
        <dbReference type="ARBA" id="ARBA00044710"/>
    </source>
</evidence>
<feature type="transmembrane region" description="Helical" evidence="16">
    <location>
        <begin position="230"/>
        <end position="253"/>
    </location>
</feature>
<evidence type="ECO:0000256" key="16">
    <source>
        <dbReference type="SAM" id="Phobius"/>
    </source>
</evidence>
<feature type="region of interest" description="Disordered" evidence="15">
    <location>
        <begin position="1"/>
        <end position="88"/>
    </location>
</feature>
<feature type="compositionally biased region" description="Polar residues" evidence="15">
    <location>
        <begin position="338"/>
        <end position="347"/>
    </location>
</feature>
<feature type="transmembrane region" description="Helical" evidence="16">
    <location>
        <begin position="391"/>
        <end position="413"/>
    </location>
</feature>
<feature type="compositionally biased region" description="Basic and acidic residues" evidence="15">
    <location>
        <begin position="23"/>
        <end position="40"/>
    </location>
</feature>
<dbReference type="Gene3D" id="1.20.1250.20">
    <property type="entry name" value="MFS general substrate transporter like domains"/>
    <property type="match status" value="1"/>
</dbReference>
<dbReference type="InterPro" id="IPR005828">
    <property type="entry name" value="MFS_sugar_transport-like"/>
</dbReference>
<feature type="transmembrane region" description="Helical" evidence="16">
    <location>
        <begin position="576"/>
        <end position="595"/>
    </location>
</feature>
<evidence type="ECO:0000256" key="3">
    <source>
        <dbReference type="ARBA" id="ARBA00011738"/>
    </source>
</evidence>
<reference evidence="18 19" key="1">
    <citation type="submission" date="2014-11" db="EMBL/GenBank/DDBJ databases">
        <authorList>
            <person name="Zhu J."/>
            <person name="Qi W."/>
            <person name="Song R."/>
        </authorList>
    </citation>
    <scope>NUCLEOTIDE SEQUENCE [LARGE SCALE GENOMIC DNA]</scope>
</reference>
<gene>
    <name evidence="18" type="ORF">Vbra_12593</name>
</gene>
<feature type="domain" description="Major facilitator superfamily (MFS) profile" evidence="17">
    <location>
        <begin position="102"/>
        <end position="600"/>
    </location>
</feature>
<evidence type="ECO:0000256" key="2">
    <source>
        <dbReference type="ARBA" id="ARBA00010992"/>
    </source>
</evidence>
<dbReference type="Pfam" id="PF00083">
    <property type="entry name" value="Sugar_tr"/>
    <property type="match status" value="2"/>
</dbReference>
<dbReference type="Proteomes" id="UP000041254">
    <property type="component" value="Unassembled WGS sequence"/>
</dbReference>
<evidence type="ECO:0000256" key="4">
    <source>
        <dbReference type="ARBA" id="ARBA00022448"/>
    </source>
</evidence>
<feature type="transmembrane region" description="Helical" evidence="16">
    <location>
        <begin position="145"/>
        <end position="165"/>
    </location>
</feature>
<feature type="transmembrane region" description="Helical" evidence="16">
    <location>
        <begin position="545"/>
        <end position="564"/>
    </location>
</feature>
<feature type="compositionally biased region" description="Low complexity" evidence="15">
    <location>
        <begin position="9"/>
        <end position="22"/>
    </location>
</feature>
<evidence type="ECO:0000256" key="7">
    <source>
        <dbReference type="ARBA" id="ARBA00023136"/>
    </source>
</evidence>
<dbReference type="GO" id="GO:0022857">
    <property type="term" value="F:transmembrane transporter activity"/>
    <property type="evidence" value="ECO:0007669"/>
    <property type="project" value="InterPro"/>
</dbReference>
<sequence>MLVPKRVLTTESQSTTAVSTEATEAREAVEYDEAYRDPEARAGGQLQDGYAGSDDTDDGMAPSVIGRGSASSLEDLKDHGGGTPHASLADVTPPCTPLLGLSVAFAAVTGILMGYDFAIAAVVLQPIQEDFNLCSGQFTCRAKDLFVSLVGPGAIVGAMSGGSIADWFGRRVALAASDFFIILAASLMALGQSFFVVLIGRFFVGMGAGIGLVNFSTYTSEISPPKRRGALVVCQELCQCIGAILAFLAAVSLGPSTEHATENAWRWLLGAAGLVGVVQGFGILLLPESPRWLMFRYREERAREVMRKLGMGSTADIDQQMAAIRRERDGDKFLDARTVSSNGSDESLCTAEDETAHSRKKRAPLRADEEGGWVKRVALQWREIRGHRKQMLMAVGCAVAGNLTFGPVVFPLSEDILRLAGVGPLGRFWAGLGIGLMKLFGVLLTMSTVDVFGRRRLLFVGNLGTCCCHLLLSVAFLSHVLYTGHSIDLNASYTHDQPAELLPPSLTAVLGSLGVLLFMLAWNVGWASMIYVVASELLPSRIRGVGMSMVEVTFWVLAFVNGNTMERLFLNITPQGTFLLYACLNALCFVLICVLPENTGKSLEDINAALSPHTRHHTAGSNDGDGVKMAWPAPADQHNGGAVEMAQKVGPVCVGKKVLHKQSRVLQYDMMDDETSD</sequence>
<evidence type="ECO:0000259" key="17">
    <source>
        <dbReference type="PROSITE" id="PS50850"/>
    </source>
</evidence>
<evidence type="ECO:0000256" key="11">
    <source>
        <dbReference type="ARBA" id="ARBA00044662"/>
    </source>
</evidence>
<dbReference type="InParanoid" id="A0A0G4EQH6"/>
<dbReference type="GO" id="GO:0016020">
    <property type="term" value="C:membrane"/>
    <property type="evidence" value="ECO:0007669"/>
    <property type="project" value="UniProtKB-SubCell"/>
</dbReference>
<name>A0A0G4EQH6_VITBC</name>
<evidence type="ECO:0000256" key="15">
    <source>
        <dbReference type="SAM" id="MobiDB-lite"/>
    </source>
</evidence>
<dbReference type="InterPro" id="IPR005829">
    <property type="entry name" value="Sugar_transporter_CS"/>
</dbReference>
<evidence type="ECO:0000256" key="1">
    <source>
        <dbReference type="ARBA" id="ARBA00004141"/>
    </source>
</evidence>
<dbReference type="PROSITE" id="PS00217">
    <property type="entry name" value="SUGAR_TRANSPORT_2"/>
    <property type="match status" value="1"/>
</dbReference>
<comment type="catalytic activity">
    <reaction evidence="8">
        <text>D-galactose(in) = D-galactose(out)</text>
        <dbReference type="Rhea" id="RHEA:34915"/>
        <dbReference type="ChEBI" id="CHEBI:4139"/>
    </reaction>
    <physiologicalReaction direction="right-to-left" evidence="8">
        <dbReference type="Rhea" id="RHEA:34917"/>
    </physiologicalReaction>
</comment>
<feature type="transmembrane region" description="Helical" evidence="16">
    <location>
        <begin position="265"/>
        <end position="286"/>
    </location>
</feature>
<evidence type="ECO:0000313" key="18">
    <source>
        <dbReference type="EMBL" id="CEL99483.1"/>
    </source>
</evidence>
<proteinExistence type="inferred from homology"/>
<dbReference type="SUPFAM" id="SSF103473">
    <property type="entry name" value="MFS general substrate transporter"/>
    <property type="match status" value="1"/>
</dbReference>
<dbReference type="OrthoDB" id="330209at2759"/>
<dbReference type="STRING" id="1169540.A0A0G4EQH6"/>
<comment type="similarity">
    <text evidence="2">Belongs to the major facilitator superfamily. Sugar transporter (TC 2.A.1.1) family.</text>
</comment>
<dbReference type="InterPro" id="IPR020846">
    <property type="entry name" value="MFS_dom"/>
</dbReference>
<comment type="subunit">
    <text evidence="3">Homodimer.</text>
</comment>
<evidence type="ECO:0000256" key="14">
    <source>
        <dbReference type="ARBA" id="ARBA00044780"/>
    </source>
</evidence>
<keyword evidence="7 16" id="KW-0472">Membrane</keyword>
<keyword evidence="4" id="KW-0813">Transport</keyword>
<dbReference type="AlphaFoldDB" id="A0A0G4EQH6"/>
<comment type="catalytic activity">
    <reaction evidence="12">
        <text>D-glucosamine(out) = D-glucosamine(in)</text>
        <dbReference type="Rhea" id="RHEA:78423"/>
        <dbReference type="ChEBI" id="CHEBI:58723"/>
    </reaction>
    <physiologicalReaction direction="left-to-right" evidence="12">
        <dbReference type="Rhea" id="RHEA:78424"/>
    </physiologicalReaction>
</comment>
<feature type="region of interest" description="Disordered" evidence="15">
    <location>
        <begin position="338"/>
        <end position="362"/>
    </location>
</feature>
<evidence type="ECO:0000256" key="12">
    <source>
        <dbReference type="ARBA" id="ARBA00044668"/>
    </source>
</evidence>
<keyword evidence="5 16" id="KW-0812">Transmembrane</keyword>
<evidence type="ECO:0000313" key="19">
    <source>
        <dbReference type="Proteomes" id="UP000041254"/>
    </source>
</evidence>
<dbReference type="OMA" id="TWVNMMV"/>
<comment type="catalytic activity">
    <reaction evidence="10">
        <text>D-xylose(out) = D-xylose(in)</text>
        <dbReference type="Rhea" id="RHEA:78427"/>
        <dbReference type="ChEBI" id="CHEBI:53455"/>
    </reaction>
    <physiologicalReaction direction="left-to-right" evidence="10">
        <dbReference type="Rhea" id="RHEA:78428"/>
    </physiologicalReaction>
</comment>
<dbReference type="InterPro" id="IPR050814">
    <property type="entry name" value="Myo-inositol_Transporter"/>
</dbReference>
<accession>A0A0G4EQH6</accession>
<dbReference type="PhylomeDB" id="A0A0G4EQH6"/>
<evidence type="ECO:0000256" key="5">
    <source>
        <dbReference type="ARBA" id="ARBA00022692"/>
    </source>
</evidence>
<comment type="catalytic activity">
    <reaction evidence="11">
        <text>D-mannose(out) = D-mannose(in)</text>
        <dbReference type="Rhea" id="RHEA:78391"/>
        <dbReference type="ChEBI" id="CHEBI:4208"/>
    </reaction>
    <physiologicalReaction direction="left-to-right" evidence="11">
        <dbReference type="Rhea" id="RHEA:78392"/>
    </physiologicalReaction>
</comment>
<dbReference type="PRINTS" id="PR00171">
    <property type="entry name" value="SUGRTRNSPORT"/>
</dbReference>
<evidence type="ECO:0000256" key="8">
    <source>
        <dbReference type="ARBA" id="ARBA00044637"/>
    </source>
</evidence>
<feature type="transmembrane region" description="Helical" evidence="16">
    <location>
        <begin position="457"/>
        <end position="482"/>
    </location>
</feature>
<dbReference type="PROSITE" id="PS50850">
    <property type="entry name" value="MFS"/>
    <property type="match status" value="1"/>
</dbReference>
<comment type="subcellular location">
    <subcellularLocation>
        <location evidence="1">Membrane</location>
        <topology evidence="1">Multi-pass membrane protein</topology>
    </subcellularLocation>
</comment>
<comment type="catalytic activity">
    <reaction evidence="9">
        <text>D-glucose(out) = D-glucose(in)</text>
        <dbReference type="Rhea" id="RHEA:60376"/>
        <dbReference type="ChEBI" id="CHEBI:4167"/>
    </reaction>
    <physiologicalReaction direction="left-to-right" evidence="9">
        <dbReference type="Rhea" id="RHEA:60377"/>
    </physiologicalReaction>
</comment>
<dbReference type="PANTHER" id="PTHR48020">
    <property type="entry name" value="PROTON MYO-INOSITOL COTRANSPORTER"/>
    <property type="match status" value="1"/>
</dbReference>
<evidence type="ECO:0000256" key="6">
    <source>
        <dbReference type="ARBA" id="ARBA00022989"/>
    </source>
</evidence>
<dbReference type="InterPro" id="IPR036259">
    <property type="entry name" value="MFS_trans_sf"/>
</dbReference>
<protein>
    <recommendedName>
        <fullName evidence="14">Hexose transporter 1</fullName>
    </recommendedName>
</protein>
<dbReference type="EMBL" id="CDMY01000281">
    <property type="protein sequence ID" value="CEL99483.1"/>
    <property type="molecule type" value="Genomic_DNA"/>
</dbReference>
<comment type="catalytic activity">
    <reaction evidence="13">
        <text>D-fructose(out) = D-fructose(in)</text>
        <dbReference type="Rhea" id="RHEA:60372"/>
        <dbReference type="ChEBI" id="CHEBI:37721"/>
    </reaction>
    <physiologicalReaction direction="left-to-right" evidence="13">
        <dbReference type="Rhea" id="RHEA:60373"/>
    </physiologicalReaction>
</comment>
<feature type="transmembrane region" description="Helical" evidence="16">
    <location>
        <begin position="508"/>
        <end position="533"/>
    </location>
</feature>
<dbReference type="PANTHER" id="PTHR48020:SF12">
    <property type="entry name" value="PROTON MYO-INOSITOL COTRANSPORTER"/>
    <property type="match status" value="1"/>
</dbReference>
<feature type="transmembrane region" description="Helical" evidence="16">
    <location>
        <begin position="425"/>
        <end position="445"/>
    </location>
</feature>
<evidence type="ECO:0000256" key="10">
    <source>
        <dbReference type="ARBA" id="ARBA00044656"/>
    </source>
</evidence>
<organism evidence="18 19">
    <name type="scientific">Vitrella brassicaformis (strain CCMP3155)</name>
    <dbReference type="NCBI Taxonomy" id="1169540"/>
    <lineage>
        <taxon>Eukaryota</taxon>
        <taxon>Sar</taxon>
        <taxon>Alveolata</taxon>
        <taxon>Colpodellida</taxon>
        <taxon>Vitrellaceae</taxon>
        <taxon>Vitrella</taxon>
    </lineage>
</organism>
<dbReference type="VEuPathDB" id="CryptoDB:Vbra_12593"/>
<keyword evidence="6 16" id="KW-1133">Transmembrane helix</keyword>
<feature type="transmembrane region" description="Helical" evidence="16">
    <location>
        <begin position="196"/>
        <end position="218"/>
    </location>
</feature>
<keyword evidence="19" id="KW-1185">Reference proteome</keyword>
<evidence type="ECO:0000256" key="9">
    <source>
        <dbReference type="ARBA" id="ARBA00044648"/>
    </source>
</evidence>
<dbReference type="InterPro" id="IPR003663">
    <property type="entry name" value="Sugar/inositol_transpt"/>
</dbReference>